<proteinExistence type="predicted"/>
<organism evidence="6 7">
    <name type="scientific">Micromonospora andamanensis</name>
    <dbReference type="NCBI Taxonomy" id="1287068"/>
    <lineage>
        <taxon>Bacteria</taxon>
        <taxon>Bacillati</taxon>
        <taxon>Actinomycetota</taxon>
        <taxon>Actinomycetes</taxon>
        <taxon>Micromonosporales</taxon>
        <taxon>Micromonosporaceae</taxon>
        <taxon>Micromonospora</taxon>
    </lineage>
</organism>
<feature type="transmembrane region" description="Helical" evidence="4">
    <location>
        <begin position="46"/>
        <end position="65"/>
    </location>
</feature>
<accession>A0ABQ4I5V5</accession>
<feature type="transmembrane region" description="Helical" evidence="4">
    <location>
        <begin position="149"/>
        <end position="172"/>
    </location>
</feature>
<evidence type="ECO:0000313" key="6">
    <source>
        <dbReference type="EMBL" id="GIJ13267.1"/>
    </source>
</evidence>
<keyword evidence="1" id="KW-0808">Transferase</keyword>
<keyword evidence="4" id="KW-0472">Membrane</keyword>
<evidence type="ECO:0000259" key="5">
    <source>
        <dbReference type="Pfam" id="PF07730"/>
    </source>
</evidence>
<dbReference type="Proteomes" id="UP000647017">
    <property type="component" value="Unassembled WGS sequence"/>
</dbReference>
<feature type="domain" description="Signal transduction histidine kinase subgroup 3 dimerisation and phosphoacceptor" evidence="5">
    <location>
        <begin position="198"/>
        <end position="259"/>
    </location>
</feature>
<dbReference type="Gene3D" id="1.20.5.1930">
    <property type="match status" value="1"/>
</dbReference>
<sequence>MSDDRSIPLLTNRQCRLFLVGVNVVFGGIFIGLSTINEGEADGRSWAFALLAALGVAELLLNLRHSFAFSEGRYPPGWRWTFAAMVVIFAVPLWWSPFQWTLSGNYLVASAWLLLPRWLAVVTTVSAAAATIGVYYAHYNEALWASGGWLGVVLYELYVLVVLVTGSGALFWSARLARAVHELSSARAALAEVAVQGERQRILRDLHDLLGQSLSAVSLKGDLALRLLSRDPAAAREELDGLVAVARTALRDSRNVSREAQRVSLRSEIDGAVALLTAAGIHADVHVSAARVSRQAEELFAWAVREGTTNMLRHSEARRCWLRIERRTTTVRLEIVNDGARPGAANGSGLAGLDERARAAAGSVQSGLIGGGQFLLAVEAPGGDL</sequence>
<dbReference type="InterPro" id="IPR011712">
    <property type="entry name" value="Sig_transdc_His_kin_sub3_dim/P"/>
</dbReference>
<dbReference type="PANTHER" id="PTHR24421">
    <property type="entry name" value="NITRATE/NITRITE SENSOR PROTEIN NARX-RELATED"/>
    <property type="match status" value="1"/>
</dbReference>
<keyword evidence="2" id="KW-0418">Kinase</keyword>
<evidence type="ECO:0000256" key="3">
    <source>
        <dbReference type="ARBA" id="ARBA00023012"/>
    </source>
</evidence>
<keyword evidence="4" id="KW-0812">Transmembrane</keyword>
<feature type="transmembrane region" description="Helical" evidence="4">
    <location>
        <begin position="77"/>
        <end position="95"/>
    </location>
</feature>
<protein>
    <recommendedName>
        <fullName evidence="5">Signal transduction histidine kinase subgroup 3 dimerisation and phosphoacceptor domain-containing protein</fullName>
    </recommendedName>
</protein>
<feature type="transmembrane region" description="Helical" evidence="4">
    <location>
        <begin position="115"/>
        <end position="137"/>
    </location>
</feature>
<gene>
    <name evidence="6" type="ORF">Van01_64810</name>
</gene>
<dbReference type="InterPro" id="IPR036890">
    <property type="entry name" value="HATPase_C_sf"/>
</dbReference>
<reference evidence="6 7" key="1">
    <citation type="submission" date="2021-01" db="EMBL/GenBank/DDBJ databases">
        <title>Whole genome shotgun sequence of Verrucosispora andamanensis NBRC 109075.</title>
        <authorList>
            <person name="Komaki H."/>
            <person name="Tamura T."/>
        </authorList>
    </citation>
    <scope>NUCLEOTIDE SEQUENCE [LARGE SCALE GENOMIC DNA]</scope>
    <source>
        <strain evidence="6 7">NBRC 109075</strain>
    </source>
</reference>
<keyword evidence="7" id="KW-1185">Reference proteome</keyword>
<evidence type="ECO:0000256" key="2">
    <source>
        <dbReference type="ARBA" id="ARBA00022777"/>
    </source>
</evidence>
<keyword evidence="4" id="KW-1133">Transmembrane helix</keyword>
<evidence type="ECO:0000256" key="1">
    <source>
        <dbReference type="ARBA" id="ARBA00022679"/>
    </source>
</evidence>
<dbReference type="Gene3D" id="3.30.565.10">
    <property type="entry name" value="Histidine kinase-like ATPase, C-terminal domain"/>
    <property type="match status" value="1"/>
</dbReference>
<dbReference type="Pfam" id="PF07730">
    <property type="entry name" value="HisKA_3"/>
    <property type="match status" value="1"/>
</dbReference>
<evidence type="ECO:0000313" key="7">
    <source>
        <dbReference type="Proteomes" id="UP000647017"/>
    </source>
</evidence>
<dbReference type="EMBL" id="BOOZ01000094">
    <property type="protein sequence ID" value="GIJ13267.1"/>
    <property type="molecule type" value="Genomic_DNA"/>
</dbReference>
<dbReference type="InterPro" id="IPR050482">
    <property type="entry name" value="Sensor_HK_TwoCompSys"/>
</dbReference>
<keyword evidence="3" id="KW-0902">Two-component regulatory system</keyword>
<feature type="transmembrane region" description="Helical" evidence="4">
    <location>
        <begin position="15"/>
        <end position="34"/>
    </location>
</feature>
<comment type="caution">
    <text evidence="6">The sequence shown here is derived from an EMBL/GenBank/DDBJ whole genome shotgun (WGS) entry which is preliminary data.</text>
</comment>
<evidence type="ECO:0000256" key="4">
    <source>
        <dbReference type="SAM" id="Phobius"/>
    </source>
</evidence>
<dbReference type="CDD" id="cd16917">
    <property type="entry name" value="HATPase_UhpB-NarQ-NarX-like"/>
    <property type="match status" value="1"/>
</dbReference>
<name>A0ABQ4I5V5_9ACTN</name>